<proteinExistence type="predicted"/>
<evidence type="ECO:0000256" key="7">
    <source>
        <dbReference type="ARBA" id="ARBA00023136"/>
    </source>
</evidence>
<gene>
    <name evidence="9" type="ORF">CSSPJE1EN1_LOCUS6681</name>
</gene>
<name>A0ABP0W338_9BRYO</name>
<evidence type="ECO:0000256" key="1">
    <source>
        <dbReference type="ARBA" id="ARBA00004429"/>
    </source>
</evidence>
<evidence type="ECO:0000256" key="5">
    <source>
        <dbReference type="ARBA" id="ARBA00022692"/>
    </source>
</evidence>
<evidence type="ECO:0000256" key="6">
    <source>
        <dbReference type="ARBA" id="ARBA00022989"/>
    </source>
</evidence>
<dbReference type="EMBL" id="OZ020108">
    <property type="protein sequence ID" value="CAK9261203.1"/>
    <property type="molecule type" value="Genomic_DNA"/>
</dbReference>
<organism evidence="9 10">
    <name type="scientific">Sphagnum jensenii</name>
    <dbReference type="NCBI Taxonomy" id="128206"/>
    <lineage>
        <taxon>Eukaryota</taxon>
        <taxon>Viridiplantae</taxon>
        <taxon>Streptophyta</taxon>
        <taxon>Embryophyta</taxon>
        <taxon>Bryophyta</taxon>
        <taxon>Sphagnophytina</taxon>
        <taxon>Sphagnopsida</taxon>
        <taxon>Sphagnales</taxon>
        <taxon>Sphagnaceae</taxon>
        <taxon>Sphagnum</taxon>
    </lineage>
</organism>
<keyword evidence="2" id="KW-0813">Transport</keyword>
<dbReference type="Proteomes" id="UP001497444">
    <property type="component" value="Chromosome 13"/>
</dbReference>
<keyword evidence="3" id="KW-1003">Cell membrane</keyword>
<feature type="transmembrane region" description="Helical" evidence="8">
    <location>
        <begin position="128"/>
        <end position="150"/>
    </location>
</feature>
<evidence type="ECO:0000256" key="2">
    <source>
        <dbReference type="ARBA" id="ARBA00022448"/>
    </source>
</evidence>
<evidence type="ECO:0000256" key="3">
    <source>
        <dbReference type="ARBA" id="ARBA00022475"/>
    </source>
</evidence>
<evidence type="ECO:0000313" key="9">
    <source>
        <dbReference type="EMBL" id="CAK9261203.1"/>
    </source>
</evidence>
<dbReference type="Pfam" id="PF03222">
    <property type="entry name" value="Trp_Tyr_perm"/>
    <property type="match status" value="1"/>
</dbReference>
<dbReference type="PANTHER" id="PTHR32195:SF26">
    <property type="entry name" value="TRYPTOPHAN OR TYROSINE TRANSPORTER PROTEIN"/>
    <property type="match status" value="1"/>
</dbReference>
<evidence type="ECO:0000256" key="4">
    <source>
        <dbReference type="ARBA" id="ARBA00022519"/>
    </source>
</evidence>
<dbReference type="PANTHER" id="PTHR32195">
    <property type="entry name" value="OS07G0662800 PROTEIN"/>
    <property type="match status" value="1"/>
</dbReference>
<keyword evidence="4" id="KW-0997">Cell inner membrane</keyword>
<keyword evidence="5 8" id="KW-0812">Transmembrane</keyword>
<feature type="transmembrane region" description="Helical" evidence="8">
    <location>
        <begin position="290"/>
        <end position="312"/>
    </location>
</feature>
<dbReference type="InterPro" id="IPR018227">
    <property type="entry name" value="Amino_acid_transport_2"/>
</dbReference>
<feature type="transmembrane region" description="Helical" evidence="8">
    <location>
        <begin position="259"/>
        <end position="278"/>
    </location>
</feature>
<reference evidence="9" key="1">
    <citation type="submission" date="2024-02" db="EMBL/GenBank/DDBJ databases">
        <authorList>
            <consortium name="ELIXIR-Norway"/>
            <consortium name="Elixir Norway"/>
        </authorList>
    </citation>
    <scope>NUCLEOTIDE SEQUENCE</scope>
</reference>
<comment type="subcellular location">
    <subcellularLocation>
        <location evidence="1">Cell inner membrane</location>
        <topology evidence="1">Multi-pass membrane protein</topology>
    </subcellularLocation>
</comment>
<keyword evidence="10" id="KW-1185">Reference proteome</keyword>
<keyword evidence="7 8" id="KW-0472">Membrane</keyword>
<sequence>MIAQGFGSLAVVAVRLRLPRRHSHKKNFLFSYRQGLIQSCAGETPPRPSLELAESEISMARERKQLGGGGLLEKEDIAIVVERLFSNLNEATLEHEPGSLSSAVLLIEGTTVGAGILAIPSVTQESGFLASAVACVTCWIYMVGTGLLVAEVNVNMMCELGSGGVFLVSMAYHTLGIWRARVACEAYLVIHCAVLVAYVACSSDIVSHSLGIPFQHGRPLLFWKVGTLAFASVGTHPFLHTDEDDSLFEFFSLHQQVIGIVNGAFVVAIMASFTVLADQGAPSGGLEFKSLLHANFAAVPQSIPVIALAFVYQNVVPVVATSLGRTAVVLGTGVSLVMFLVWNAVMLGTNSSLIDSNGAIQAISDPLMCLWSASGIVAVSSSSAL</sequence>
<feature type="transmembrane region" description="Helical" evidence="8">
    <location>
        <begin position="324"/>
        <end position="345"/>
    </location>
</feature>
<evidence type="ECO:0000256" key="8">
    <source>
        <dbReference type="SAM" id="Phobius"/>
    </source>
</evidence>
<evidence type="ECO:0000313" key="10">
    <source>
        <dbReference type="Proteomes" id="UP001497444"/>
    </source>
</evidence>
<keyword evidence="6 8" id="KW-1133">Transmembrane helix</keyword>
<protein>
    <submittedName>
        <fullName evidence="9">Uncharacterized protein</fullName>
    </submittedName>
</protein>
<accession>A0ABP0W338</accession>